<reference evidence="9 10" key="1">
    <citation type="submission" date="2017-03" db="EMBL/GenBank/DDBJ databases">
        <title>Genome of the blue death feigning beetle - Asbolus verrucosus.</title>
        <authorList>
            <person name="Rider S.D."/>
        </authorList>
    </citation>
    <scope>NUCLEOTIDE SEQUENCE [LARGE SCALE GENOMIC DNA]</scope>
    <source>
        <strain evidence="9">Butters</strain>
        <tissue evidence="9">Head and leg muscle</tissue>
    </source>
</reference>
<keyword evidence="4" id="KW-1015">Disulfide bond</keyword>
<dbReference type="OrthoDB" id="6261922at2759"/>
<dbReference type="InterPro" id="IPR041515">
    <property type="entry name" value="PPAF-2-like_Clip"/>
</dbReference>
<dbReference type="PROSITE" id="PS50240">
    <property type="entry name" value="TRYPSIN_DOM"/>
    <property type="match status" value="1"/>
</dbReference>
<dbReference type="SUPFAM" id="SSF50494">
    <property type="entry name" value="Trypsin-like serine proteases"/>
    <property type="match status" value="1"/>
</dbReference>
<dbReference type="STRING" id="1661398.A0A482W2A1"/>
<evidence type="ECO:0000256" key="4">
    <source>
        <dbReference type="ARBA" id="ARBA00023157"/>
    </source>
</evidence>
<feature type="domain" description="Peptidase S1" evidence="8">
    <location>
        <begin position="47"/>
        <end position="282"/>
    </location>
</feature>
<accession>A0A482W2A1</accession>
<dbReference type="CDD" id="cd00190">
    <property type="entry name" value="Tryp_SPc"/>
    <property type="match status" value="1"/>
</dbReference>
<organism evidence="9 10">
    <name type="scientific">Asbolus verrucosus</name>
    <name type="common">Desert ironclad beetle</name>
    <dbReference type="NCBI Taxonomy" id="1661398"/>
    <lineage>
        <taxon>Eukaryota</taxon>
        <taxon>Metazoa</taxon>
        <taxon>Ecdysozoa</taxon>
        <taxon>Arthropoda</taxon>
        <taxon>Hexapoda</taxon>
        <taxon>Insecta</taxon>
        <taxon>Pterygota</taxon>
        <taxon>Neoptera</taxon>
        <taxon>Endopterygota</taxon>
        <taxon>Coleoptera</taxon>
        <taxon>Polyphaga</taxon>
        <taxon>Cucujiformia</taxon>
        <taxon>Tenebrionidae</taxon>
        <taxon>Pimeliinae</taxon>
        <taxon>Asbolus</taxon>
    </lineage>
</organism>
<proteinExistence type="inferred from homology"/>
<dbReference type="Pfam" id="PF00089">
    <property type="entry name" value="Trypsin"/>
    <property type="match status" value="1"/>
</dbReference>
<evidence type="ECO:0000256" key="1">
    <source>
        <dbReference type="ARBA" id="ARBA00004613"/>
    </source>
</evidence>
<keyword evidence="2" id="KW-0964">Secreted</keyword>
<dbReference type="InterPro" id="IPR001254">
    <property type="entry name" value="Trypsin_dom"/>
</dbReference>
<dbReference type="GO" id="GO:0005576">
    <property type="term" value="C:extracellular region"/>
    <property type="evidence" value="ECO:0007669"/>
    <property type="project" value="UniProtKB-SubCell"/>
</dbReference>
<feature type="non-terminal residue" evidence="9">
    <location>
        <position position="284"/>
    </location>
</feature>
<keyword evidence="3 7" id="KW-0732">Signal</keyword>
<dbReference type="InterPro" id="IPR009003">
    <property type="entry name" value="Peptidase_S1_PA"/>
</dbReference>
<evidence type="ECO:0000313" key="9">
    <source>
        <dbReference type="EMBL" id="RZC38869.1"/>
    </source>
</evidence>
<dbReference type="PROSITE" id="PS00134">
    <property type="entry name" value="TRYPSIN_HIS"/>
    <property type="match status" value="1"/>
</dbReference>
<feature type="chain" id="PRO_5019745232" evidence="7">
    <location>
        <begin position="19"/>
        <end position="284"/>
    </location>
</feature>
<evidence type="ECO:0000313" key="10">
    <source>
        <dbReference type="Proteomes" id="UP000292052"/>
    </source>
</evidence>
<dbReference type="EMBL" id="QDEB01039127">
    <property type="protein sequence ID" value="RZC38869.1"/>
    <property type="molecule type" value="Genomic_DNA"/>
</dbReference>
<feature type="signal peptide" evidence="7">
    <location>
        <begin position="1"/>
        <end position="18"/>
    </location>
</feature>
<dbReference type="PANTHER" id="PTHR24256">
    <property type="entry name" value="TRYPTASE-RELATED"/>
    <property type="match status" value="1"/>
</dbReference>
<dbReference type="PRINTS" id="PR00722">
    <property type="entry name" value="CHYMOTRYPSIN"/>
</dbReference>
<comment type="caution">
    <text evidence="9">The sequence shown here is derived from an EMBL/GenBank/DDBJ whole genome shotgun (WGS) entry which is preliminary data.</text>
</comment>
<evidence type="ECO:0000256" key="5">
    <source>
        <dbReference type="ARBA" id="ARBA00023180"/>
    </source>
</evidence>
<keyword evidence="10" id="KW-1185">Reference proteome</keyword>
<dbReference type="InterPro" id="IPR043504">
    <property type="entry name" value="Peptidase_S1_PA_chymotrypsin"/>
</dbReference>
<dbReference type="Gene3D" id="2.40.10.10">
    <property type="entry name" value="Trypsin-like serine proteases"/>
    <property type="match status" value="1"/>
</dbReference>
<evidence type="ECO:0000256" key="3">
    <source>
        <dbReference type="ARBA" id="ARBA00022729"/>
    </source>
</evidence>
<keyword evidence="9" id="KW-0645">Protease</keyword>
<keyword evidence="5" id="KW-0325">Glycoprotein</keyword>
<comment type="similarity">
    <text evidence="6">Belongs to the peptidase S1 family. CLIP subfamily.</text>
</comment>
<keyword evidence="9" id="KW-0378">Hydrolase</keyword>
<name>A0A482W2A1_ASBVE</name>
<dbReference type="Proteomes" id="UP000292052">
    <property type="component" value="Unassembled WGS sequence"/>
</dbReference>
<dbReference type="GO" id="GO:0004252">
    <property type="term" value="F:serine-type endopeptidase activity"/>
    <property type="evidence" value="ECO:0007669"/>
    <property type="project" value="InterPro"/>
</dbReference>
<gene>
    <name evidence="9" type="ORF">BDFB_014494</name>
</gene>
<dbReference type="FunFam" id="2.40.10.10:FF:000054">
    <property type="entry name" value="Complement C1r subcomponent"/>
    <property type="match status" value="1"/>
</dbReference>
<dbReference type="InterPro" id="IPR018114">
    <property type="entry name" value="TRYPSIN_HIS"/>
</dbReference>
<dbReference type="InterPro" id="IPR001314">
    <property type="entry name" value="Peptidase_S1A"/>
</dbReference>
<protein>
    <submittedName>
        <fullName evidence="9">Serine protease 41-like</fullName>
    </submittedName>
</protein>
<evidence type="ECO:0000256" key="2">
    <source>
        <dbReference type="ARBA" id="ARBA00022525"/>
    </source>
</evidence>
<dbReference type="AlphaFoldDB" id="A0A482W2A1"/>
<sequence>MIKITAFLLCVLTSVVWCSGISNKSTPSCTCVPFYQCSDPEEGNGIISDGRGLIEIRGCGHQNNETFPWSASLLYKQYPNFVPSYKCRVSLIHPKVALTAAHCLDEDGFYLVRISGTIRATAQIIIHPHFKPASLQNDIAILILNKPFKSSEKIGTVCIPPPEAVLNGSGCTAATWLQEKRESLEVIQLPIVPKDHCVEMLRKTRLGSFFLLHHSFLCAGGEADQDTCGGDGGSPLICPVPGVPGRYQQAGIVSWGIGCGEKFPGVYVNLPHFREWIDEVMTQN</sequence>
<dbReference type="SMART" id="SM00020">
    <property type="entry name" value="Tryp_SPc"/>
    <property type="match status" value="1"/>
</dbReference>
<dbReference type="InterPro" id="IPR051487">
    <property type="entry name" value="Ser/Thr_Proteases_Immune/Dev"/>
</dbReference>
<evidence type="ECO:0000256" key="6">
    <source>
        <dbReference type="ARBA" id="ARBA00024195"/>
    </source>
</evidence>
<comment type="subcellular location">
    <subcellularLocation>
        <location evidence="1">Secreted</location>
    </subcellularLocation>
</comment>
<dbReference type="GO" id="GO:0006508">
    <property type="term" value="P:proteolysis"/>
    <property type="evidence" value="ECO:0007669"/>
    <property type="project" value="UniProtKB-KW"/>
</dbReference>
<evidence type="ECO:0000256" key="7">
    <source>
        <dbReference type="SAM" id="SignalP"/>
    </source>
</evidence>
<evidence type="ECO:0000259" key="8">
    <source>
        <dbReference type="PROSITE" id="PS50240"/>
    </source>
</evidence>
<dbReference type="Pfam" id="PF18322">
    <property type="entry name" value="CLIP_1"/>
    <property type="match status" value="1"/>
</dbReference>